<name>A0A1X7K173_9BURK</name>
<reference evidence="4" key="1">
    <citation type="submission" date="2017-04" db="EMBL/GenBank/DDBJ databases">
        <authorList>
            <person name="Varghese N."/>
            <person name="Submissions S."/>
        </authorList>
    </citation>
    <scope>NUCLEOTIDE SEQUENCE [LARGE SCALE GENOMIC DNA]</scope>
    <source>
        <strain evidence="4">LMG 29540</strain>
    </source>
</reference>
<proteinExistence type="predicted"/>
<dbReference type="SUPFAM" id="SSF51338">
    <property type="entry name" value="Composite domain of metallo-dependent hydrolases"/>
    <property type="match status" value="1"/>
</dbReference>
<keyword evidence="4" id="KW-1185">Reference proteome</keyword>
<dbReference type="Gene3D" id="2.30.40.10">
    <property type="entry name" value="Urease, subunit C, domain 1"/>
    <property type="match status" value="1"/>
</dbReference>
<dbReference type="EMBL" id="FXAT01000003">
    <property type="protein sequence ID" value="SMG34409.1"/>
    <property type="molecule type" value="Genomic_DNA"/>
</dbReference>
<feature type="domain" description="Amidohydrolase 3" evidence="2">
    <location>
        <begin position="79"/>
        <end position="565"/>
    </location>
</feature>
<dbReference type="STRING" id="1515439.SAMN06265784_103259"/>
<dbReference type="Pfam" id="PF07969">
    <property type="entry name" value="Amidohydro_3"/>
    <property type="match status" value="1"/>
</dbReference>
<dbReference type="PANTHER" id="PTHR22642">
    <property type="entry name" value="IMIDAZOLONEPROPIONASE"/>
    <property type="match status" value="1"/>
</dbReference>
<gene>
    <name evidence="3" type="ORF">SAMN06265784_103259</name>
</gene>
<dbReference type="CDD" id="cd01300">
    <property type="entry name" value="YtcJ_like"/>
    <property type="match status" value="1"/>
</dbReference>
<protein>
    <recommendedName>
        <fullName evidence="2">Amidohydrolase 3 domain-containing protein</fullName>
    </recommendedName>
</protein>
<dbReference type="InterPro" id="IPR033932">
    <property type="entry name" value="YtcJ-like"/>
</dbReference>
<dbReference type="RefSeq" id="WP_085482583.1">
    <property type="nucleotide sequence ID" value="NZ_FXAT01000003.1"/>
</dbReference>
<evidence type="ECO:0000313" key="4">
    <source>
        <dbReference type="Proteomes" id="UP000193228"/>
    </source>
</evidence>
<dbReference type="Proteomes" id="UP000193228">
    <property type="component" value="Unassembled WGS sequence"/>
</dbReference>
<feature type="region of interest" description="Disordered" evidence="1">
    <location>
        <begin position="1"/>
        <end position="24"/>
    </location>
</feature>
<evidence type="ECO:0000259" key="2">
    <source>
        <dbReference type="Pfam" id="PF07969"/>
    </source>
</evidence>
<evidence type="ECO:0000256" key="1">
    <source>
        <dbReference type="SAM" id="MobiDB-lite"/>
    </source>
</evidence>
<sequence length="570" mass="61550">MNPQASSPASIQSSQPPQSGDPASPVTVFAARRILTLNPSQPHATHVAVRDGRILAVGTGEDAALWEAQFGAYALDETLADKVLMPGLVEGHCHLMEGAVWDAAYVGYYDRRGPDGTLWRGLRTLDAVLERLREAERAMTGDGPLLAWGFDPIYFGASRLTTRELDTVSASRPIAILHASVHLMNVNSAMLALAGIDEDTDIDGIALDGDGQPTGELQEFAAMFPIYQVIGGKLGIAASEKPHAVWNFGRVAQLAGVTTATDLVNDLSPEGNRTLHSVTADPDYPVRIVPAFAPQRNPAQRAAGVLEAMAGNTDKLRFGPVKFIVDGSIQGFTARVRWPGYAGGQPNGLWLIPPEQLVEVFEPYHCAGLQLHIHTNGDEATEVVLDALATLLARHPRPDHRHTLQHCQMADAAQLRRIRALGLCVNLFANHIYYWGDAHYSQTMGPDRANRMDPAGSAQRMGIPYALHSDAPITALSPLFTAWCAVRRETASGRVLGEAERLTVDEALHAITLGAAYTLRLDHLIGSIEVGKFADFAVLDEDPSTCAPERLKDVPVWGTVLGGRVMRAPR</sequence>
<dbReference type="InterPro" id="IPR032466">
    <property type="entry name" value="Metal_Hydrolase"/>
</dbReference>
<dbReference type="PANTHER" id="PTHR22642:SF2">
    <property type="entry name" value="PROTEIN LONG AFTER FAR-RED 3"/>
    <property type="match status" value="1"/>
</dbReference>
<dbReference type="GO" id="GO:0016810">
    <property type="term" value="F:hydrolase activity, acting on carbon-nitrogen (but not peptide) bonds"/>
    <property type="evidence" value="ECO:0007669"/>
    <property type="project" value="InterPro"/>
</dbReference>
<dbReference type="Gene3D" id="3.20.20.140">
    <property type="entry name" value="Metal-dependent hydrolases"/>
    <property type="match status" value="1"/>
</dbReference>
<dbReference type="InterPro" id="IPR011059">
    <property type="entry name" value="Metal-dep_hydrolase_composite"/>
</dbReference>
<dbReference type="AlphaFoldDB" id="A0A1X7K173"/>
<evidence type="ECO:0000313" key="3">
    <source>
        <dbReference type="EMBL" id="SMG34409.1"/>
    </source>
</evidence>
<dbReference type="Gene3D" id="3.10.310.70">
    <property type="match status" value="1"/>
</dbReference>
<accession>A0A1X7K173</accession>
<dbReference type="InterPro" id="IPR013108">
    <property type="entry name" value="Amidohydro_3"/>
</dbReference>
<dbReference type="OrthoDB" id="9031471at2"/>
<organism evidence="3 4">
    <name type="scientific">Paraburkholderia susongensis</name>
    <dbReference type="NCBI Taxonomy" id="1515439"/>
    <lineage>
        <taxon>Bacteria</taxon>
        <taxon>Pseudomonadati</taxon>
        <taxon>Pseudomonadota</taxon>
        <taxon>Betaproteobacteria</taxon>
        <taxon>Burkholderiales</taxon>
        <taxon>Burkholderiaceae</taxon>
        <taxon>Paraburkholderia</taxon>
    </lineage>
</organism>
<dbReference type="SUPFAM" id="SSF51556">
    <property type="entry name" value="Metallo-dependent hydrolases"/>
    <property type="match status" value="1"/>
</dbReference>